<dbReference type="Proteomes" id="UP000003178">
    <property type="component" value="Unassembled WGS sequence"/>
</dbReference>
<dbReference type="HOGENOM" id="CLU_2698093_0_0_9"/>
<sequence>MKNINNINTLTNESLAAMMSDFEIKKAIELFSDLDSFLNKYKYCSCFVDNDEDFVSFLEYLEIEENLRMGYLI</sequence>
<dbReference type="EMBL" id="ABWP01000053">
    <property type="protein sequence ID" value="EEA85100.1"/>
    <property type="molecule type" value="Genomic_DNA"/>
</dbReference>
<reference evidence="1 2" key="1">
    <citation type="submission" date="2008-09" db="EMBL/GenBank/DDBJ databases">
        <authorList>
            <person name="Fulton L."/>
            <person name="Clifton S."/>
            <person name="Fulton B."/>
            <person name="Xu J."/>
            <person name="Minx P."/>
            <person name="Pepin K.H."/>
            <person name="Johnson M."/>
            <person name="Thiruvilangam P."/>
            <person name="Bhonagiri V."/>
            <person name="Nash W.E."/>
            <person name="Mardis E.R."/>
            <person name="Wilson R.K."/>
        </authorList>
    </citation>
    <scope>NUCLEOTIDE SEQUENCE [LARGE SCALE GENOMIC DNA]</scope>
    <source>
        <strain evidence="1 2">DSM 13275</strain>
    </source>
</reference>
<accession>B6FZF9</accession>
<evidence type="ECO:0000313" key="1">
    <source>
        <dbReference type="EMBL" id="EEA85100.1"/>
    </source>
</evidence>
<gene>
    <name evidence="1" type="ORF">CLOHIR_01263</name>
</gene>
<name>B6FZF9_PEPHT</name>
<reference evidence="1 2" key="2">
    <citation type="submission" date="2008-10" db="EMBL/GenBank/DDBJ databases">
        <title>Draft genome sequence of Clostridium hiranonis (DSM 13275).</title>
        <authorList>
            <person name="Sudarsanam P."/>
            <person name="Ley R."/>
            <person name="Guruge J."/>
            <person name="Turnbaugh P.J."/>
            <person name="Mahowald M."/>
            <person name="Liep D."/>
            <person name="Gordon J."/>
        </authorList>
    </citation>
    <scope>NUCLEOTIDE SEQUENCE [LARGE SCALE GENOMIC DNA]</scope>
    <source>
        <strain evidence="1 2">DSM 13275</strain>
    </source>
</reference>
<protein>
    <submittedName>
        <fullName evidence="1">Uncharacterized protein</fullName>
    </submittedName>
</protein>
<evidence type="ECO:0000313" key="2">
    <source>
        <dbReference type="Proteomes" id="UP000003178"/>
    </source>
</evidence>
<keyword evidence="2" id="KW-1185">Reference proteome</keyword>
<organism evidence="1 2">
    <name type="scientific">Peptacetobacter hiranonis (strain DSM 13275 / JCM 10541 / KCTC 15199 / TO-931)</name>
    <name type="common">Clostridium hiranonis</name>
    <dbReference type="NCBI Taxonomy" id="500633"/>
    <lineage>
        <taxon>Bacteria</taxon>
        <taxon>Bacillati</taxon>
        <taxon>Bacillota</taxon>
        <taxon>Clostridia</taxon>
        <taxon>Peptostreptococcales</taxon>
        <taxon>Peptostreptococcaceae</taxon>
        <taxon>Peptacetobacter</taxon>
    </lineage>
</organism>
<dbReference type="AlphaFoldDB" id="B6FZF9"/>
<comment type="caution">
    <text evidence="1">The sequence shown here is derived from an EMBL/GenBank/DDBJ whole genome shotgun (WGS) entry which is preliminary data.</text>
</comment>
<proteinExistence type="predicted"/>
<dbReference type="RefSeq" id="WP_006440184.1">
    <property type="nucleotide sequence ID" value="NZ_DS995356.1"/>
</dbReference>